<keyword evidence="3" id="KW-1185">Reference proteome</keyword>
<dbReference type="Proteomes" id="UP000807342">
    <property type="component" value="Unassembled WGS sequence"/>
</dbReference>
<dbReference type="EMBL" id="MU151234">
    <property type="protein sequence ID" value="KAF9446667.1"/>
    <property type="molecule type" value="Genomic_DNA"/>
</dbReference>
<gene>
    <name evidence="2" type="ORF">P691DRAFT_783429</name>
</gene>
<evidence type="ECO:0000313" key="2">
    <source>
        <dbReference type="EMBL" id="KAF9446667.1"/>
    </source>
</evidence>
<proteinExistence type="predicted"/>
<comment type="caution">
    <text evidence="2">The sequence shown here is derived from an EMBL/GenBank/DDBJ whole genome shotgun (WGS) entry which is preliminary data.</text>
</comment>
<accession>A0A9P5XAY7</accession>
<protein>
    <submittedName>
        <fullName evidence="2">Uncharacterized protein</fullName>
    </submittedName>
</protein>
<organism evidence="2 3">
    <name type="scientific">Macrolepiota fuliginosa MF-IS2</name>
    <dbReference type="NCBI Taxonomy" id="1400762"/>
    <lineage>
        <taxon>Eukaryota</taxon>
        <taxon>Fungi</taxon>
        <taxon>Dikarya</taxon>
        <taxon>Basidiomycota</taxon>
        <taxon>Agaricomycotina</taxon>
        <taxon>Agaricomycetes</taxon>
        <taxon>Agaricomycetidae</taxon>
        <taxon>Agaricales</taxon>
        <taxon>Agaricineae</taxon>
        <taxon>Agaricaceae</taxon>
        <taxon>Macrolepiota</taxon>
    </lineage>
</organism>
<name>A0A9P5XAY7_9AGAR</name>
<dbReference type="AlphaFoldDB" id="A0A9P5XAY7"/>
<evidence type="ECO:0000256" key="1">
    <source>
        <dbReference type="SAM" id="MobiDB-lite"/>
    </source>
</evidence>
<sequence length="123" mass="13752">MYYRQTFMLLMSDILSIMKKSCVIRSIIAQGQEELGIAKAVRTRHVGACPTYLEPDNWSITPDRILSKVHLYWVAKVVREFCGPWSECDDDLSPPPEATGGGSDDDEEEYSHNDENDVGLGAA</sequence>
<reference evidence="2" key="1">
    <citation type="submission" date="2020-11" db="EMBL/GenBank/DDBJ databases">
        <authorList>
            <consortium name="DOE Joint Genome Institute"/>
            <person name="Ahrendt S."/>
            <person name="Riley R."/>
            <person name="Andreopoulos W."/>
            <person name="Labutti K."/>
            <person name="Pangilinan J."/>
            <person name="Ruiz-Duenas F.J."/>
            <person name="Barrasa J.M."/>
            <person name="Sanchez-Garcia M."/>
            <person name="Camarero S."/>
            <person name="Miyauchi S."/>
            <person name="Serrano A."/>
            <person name="Linde D."/>
            <person name="Babiker R."/>
            <person name="Drula E."/>
            <person name="Ayuso-Fernandez I."/>
            <person name="Pacheco R."/>
            <person name="Padilla G."/>
            <person name="Ferreira P."/>
            <person name="Barriuso J."/>
            <person name="Kellner H."/>
            <person name="Castanera R."/>
            <person name="Alfaro M."/>
            <person name="Ramirez L."/>
            <person name="Pisabarro A.G."/>
            <person name="Kuo A."/>
            <person name="Tritt A."/>
            <person name="Lipzen A."/>
            <person name="He G."/>
            <person name="Yan M."/>
            <person name="Ng V."/>
            <person name="Cullen D."/>
            <person name="Martin F."/>
            <person name="Rosso M.-N."/>
            <person name="Henrissat B."/>
            <person name="Hibbett D."/>
            <person name="Martinez A.T."/>
            <person name="Grigoriev I.V."/>
        </authorList>
    </citation>
    <scope>NUCLEOTIDE SEQUENCE</scope>
    <source>
        <strain evidence="2">MF-IS2</strain>
    </source>
</reference>
<feature type="region of interest" description="Disordered" evidence="1">
    <location>
        <begin position="86"/>
        <end position="123"/>
    </location>
</feature>
<evidence type="ECO:0000313" key="3">
    <source>
        <dbReference type="Proteomes" id="UP000807342"/>
    </source>
</evidence>